<proteinExistence type="predicted"/>
<protein>
    <submittedName>
        <fullName evidence="1">Uncharacterized protein</fullName>
    </submittedName>
</protein>
<accession>A0A8J7PQV5</accession>
<evidence type="ECO:0000313" key="1">
    <source>
        <dbReference type="EMBL" id="MBN9412902.1"/>
    </source>
</evidence>
<dbReference type="AlphaFoldDB" id="A0A8J7PQV5"/>
<evidence type="ECO:0000313" key="2">
    <source>
        <dbReference type="Proteomes" id="UP000664414"/>
    </source>
</evidence>
<dbReference type="EMBL" id="JAFKGL010000014">
    <property type="protein sequence ID" value="MBN9412902.1"/>
    <property type="molecule type" value="Genomic_DNA"/>
</dbReference>
<dbReference type="Proteomes" id="UP000664414">
    <property type="component" value="Unassembled WGS sequence"/>
</dbReference>
<name>A0A8J7PQV5_9PROT</name>
<comment type="caution">
    <text evidence="1">The sequence shown here is derived from an EMBL/GenBank/DDBJ whole genome shotgun (WGS) entry which is preliminary data.</text>
</comment>
<organism evidence="1 2">
    <name type="scientific">Candidatus Paracaedimonas acanthamoebae</name>
    <dbReference type="NCBI Taxonomy" id="244581"/>
    <lineage>
        <taxon>Bacteria</taxon>
        <taxon>Pseudomonadati</taxon>
        <taxon>Pseudomonadota</taxon>
        <taxon>Alphaproteobacteria</taxon>
        <taxon>Holosporales</taxon>
        <taxon>Caedimonadaceae</taxon>
        <taxon>Candidatus Paracaedimonas</taxon>
    </lineage>
</organism>
<sequence length="214" mass="24758">MLPASAREKFKAYEPYQITKPDPTNKADAAICAHPEAWQQFQAVAGRAIDGIKIYLHLKKNLSHSAFDSITSLTDPEKKEIDNQGPKFMAWFEKLYLQPEVNQTDAWQPERLEYQFNCAVPNGEGGEKVLSAEEYYQRRLDWYSFDWDKSRSSLGTSDQEILPKPVEKKYTTQSFIPTPVRFNGMPDTRWWAFEDGRPISEISSLGPQSWQSYY</sequence>
<reference evidence="1" key="1">
    <citation type="submission" date="2021-02" db="EMBL/GenBank/DDBJ databases">
        <title>Thiocyanate and organic carbon inputs drive convergent selection for specific autotrophic Afipia and Thiobacillus strains within complex microbiomes.</title>
        <authorList>
            <person name="Huddy R.J."/>
            <person name="Sachdeva R."/>
            <person name="Kadzinga F."/>
            <person name="Kantor R.S."/>
            <person name="Harrison S.T.L."/>
            <person name="Banfield J.F."/>
        </authorList>
    </citation>
    <scope>NUCLEOTIDE SEQUENCE</scope>
    <source>
        <strain evidence="1">SCN18_10_11_15_R4_P_38_20</strain>
    </source>
</reference>
<gene>
    <name evidence="1" type="ORF">J0H12_03115</name>
</gene>